<dbReference type="AlphaFoldDB" id="A0A096AL81"/>
<dbReference type="EMBL" id="JRNI01000014">
    <property type="protein sequence ID" value="KGF31437.1"/>
    <property type="molecule type" value="Genomic_DNA"/>
</dbReference>
<reference evidence="1 2" key="1">
    <citation type="submission" date="2014-07" db="EMBL/GenBank/DDBJ databases">
        <authorList>
            <person name="McCorrison J."/>
            <person name="Sanka R."/>
            <person name="Torralba M."/>
            <person name="Gillis M."/>
            <person name="Haft D.H."/>
            <person name="Methe B."/>
            <person name="Sutton G."/>
            <person name="Nelson K.E."/>
        </authorList>
    </citation>
    <scope>NUCLEOTIDE SEQUENCE [LARGE SCALE GENOMIC DNA]</scope>
    <source>
        <strain evidence="1 2">DNF00040</strain>
    </source>
</reference>
<dbReference type="PANTHER" id="PTHR30289">
    <property type="entry name" value="UNCHARACTERIZED PROTEIN YBCL-RELATED"/>
    <property type="match status" value="1"/>
</dbReference>
<evidence type="ECO:0000313" key="1">
    <source>
        <dbReference type="EMBL" id="KGF31437.1"/>
    </source>
</evidence>
<accession>A0A096AL81</accession>
<dbReference type="InterPro" id="IPR008914">
    <property type="entry name" value="PEBP"/>
</dbReference>
<dbReference type="SUPFAM" id="SSF49777">
    <property type="entry name" value="PEBP-like"/>
    <property type="match status" value="1"/>
</dbReference>
<dbReference type="eggNOG" id="COG1881">
    <property type="taxonomic scope" value="Bacteria"/>
</dbReference>
<comment type="caution">
    <text evidence="1">The sequence shown here is derived from an EMBL/GenBank/DDBJ whole genome shotgun (WGS) entry which is preliminary data.</text>
</comment>
<dbReference type="InterPro" id="IPR005247">
    <property type="entry name" value="YbhB_YbcL/LppC-like"/>
</dbReference>
<keyword evidence="2" id="KW-1185">Reference proteome</keyword>
<organism evidence="1 2">
    <name type="scientific">Oligella urethralis DNF00040</name>
    <dbReference type="NCBI Taxonomy" id="1401065"/>
    <lineage>
        <taxon>Bacteria</taxon>
        <taxon>Pseudomonadati</taxon>
        <taxon>Pseudomonadota</taxon>
        <taxon>Betaproteobacteria</taxon>
        <taxon>Burkholderiales</taxon>
        <taxon>Alcaligenaceae</taxon>
        <taxon>Oligella</taxon>
    </lineage>
</organism>
<name>A0A096AL81_9BURK</name>
<dbReference type="Pfam" id="PF01161">
    <property type="entry name" value="PBP"/>
    <property type="match status" value="1"/>
</dbReference>
<evidence type="ECO:0000313" key="2">
    <source>
        <dbReference type="Proteomes" id="UP000029629"/>
    </source>
</evidence>
<dbReference type="RefSeq" id="WP_036558235.1">
    <property type="nucleotide sequence ID" value="NZ_JRNI01000014.1"/>
</dbReference>
<gene>
    <name evidence="1" type="ORF">HMPREF2130_03785</name>
</gene>
<protein>
    <submittedName>
        <fullName evidence="1">Phospholipid-binding protein</fullName>
    </submittedName>
</protein>
<dbReference type="InterPro" id="IPR036610">
    <property type="entry name" value="PEBP-like_sf"/>
</dbReference>
<dbReference type="OrthoDB" id="9797506at2"/>
<dbReference type="CDD" id="cd00865">
    <property type="entry name" value="PEBP_bact_arch"/>
    <property type="match status" value="1"/>
</dbReference>
<dbReference type="Proteomes" id="UP000029629">
    <property type="component" value="Unassembled WGS sequence"/>
</dbReference>
<sequence length="210" mass="23199">MKLSSQSIQPNQPIDTRFAFGKMDKQSNIALSSNINPHFSWTDAPAGTKSFVMVCVDTDVPSKADDVNQLDREVPADLPRVEFYHWALIDIPADATEIKEGEHSKTVTPKGKGGPSAPNDLRHAINNFTDWFASDPDMKGDYFGYDGPCPPFNDSLIHHYHFTLYALDVEKLPLEGNFTCADVVKAMANHILASDTITGTYTLNPRLAAE</sequence>
<proteinExistence type="predicted"/>
<dbReference type="NCBIfam" id="TIGR00481">
    <property type="entry name" value="YbhB/YbcL family Raf kinase inhibitor-like protein"/>
    <property type="match status" value="1"/>
</dbReference>
<dbReference type="PANTHER" id="PTHR30289:SF1">
    <property type="entry name" value="PEBP (PHOSPHATIDYLETHANOLAMINE-BINDING PROTEIN) FAMILY PROTEIN"/>
    <property type="match status" value="1"/>
</dbReference>
<dbReference type="Gene3D" id="3.90.280.10">
    <property type="entry name" value="PEBP-like"/>
    <property type="match status" value="1"/>
</dbReference>